<dbReference type="GO" id="GO:0016787">
    <property type="term" value="F:hydrolase activity"/>
    <property type="evidence" value="ECO:0007669"/>
    <property type="project" value="UniProtKB-KW"/>
</dbReference>
<dbReference type="InterPro" id="IPR029058">
    <property type="entry name" value="AB_hydrolase_fold"/>
</dbReference>
<organism evidence="2 3">
    <name type="scientific">Cercophora samala</name>
    <dbReference type="NCBI Taxonomy" id="330535"/>
    <lineage>
        <taxon>Eukaryota</taxon>
        <taxon>Fungi</taxon>
        <taxon>Dikarya</taxon>
        <taxon>Ascomycota</taxon>
        <taxon>Pezizomycotina</taxon>
        <taxon>Sordariomycetes</taxon>
        <taxon>Sordariomycetidae</taxon>
        <taxon>Sordariales</taxon>
        <taxon>Lasiosphaeriaceae</taxon>
        <taxon>Cercophora</taxon>
    </lineage>
</organism>
<comment type="caution">
    <text evidence="2">The sequence shown here is derived from an EMBL/GenBank/DDBJ whole genome shotgun (WGS) entry which is preliminary data.</text>
</comment>
<evidence type="ECO:0000313" key="2">
    <source>
        <dbReference type="EMBL" id="KAK0673049.1"/>
    </source>
</evidence>
<dbReference type="SUPFAM" id="SSF53474">
    <property type="entry name" value="alpha/beta-Hydrolases"/>
    <property type="match status" value="1"/>
</dbReference>
<proteinExistence type="predicted"/>
<dbReference type="Proteomes" id="UP001174997">
    <property type="component" value="Unassembled WGS sequence"/>
</dbReference>
<sequence>MASSFLIKNHTIESQHIREYPHATAHSQEEPLLLAVKQYIPLNNLSPSPGDVSVIAAHANGFPKELYEPLWEDLLGLLNARGVQIRGIWIADVTHQGQSGILNEANLGNDPSWIDHTRDLLHLTNVFRSSLPRPLIGLGHSFGANIIVNLSLLHPRLLSSLILLDPVLSRFQSKGPKYGFAPMKASAFRRDIWPSLSAAKEAFSKNPFYQTWDPRVFTAWLRHGLRTTPTKIYPDAPEGSVTLLTTKHMESFTYYRPIRQRWSENEKKHELDWDLIPDADEVVHKNPDFPFYRPEGGPATANKLPGVRPGCIWIFGGDSNVNPPDIRQEKLDLTGVGPGGSGGVKKGRVRAVTIEGYGHLVPMERTTEVATHAADFVVEDLKHWRREQDEFERYWKKKKDEEKWVLSEEFEGWMGGRPVRKAKEGADKSKL</sequence>
<feature type="domain" description="AB hydrolase-1" evidence="1">
    <location>
        <begin position="55"/>
        <end position="370"/>
    </location>
</feature>
<dbReference type="EMBL" id="JAULSY010000009">
    <property type="protein sequence ID" value="KAK0673049.1"/>
    <property type="molecule type" value="Genomic_DNA"/>
</dbReference>
<dbReference type="Gene3D" id="3.40.50.1820">
    <property type="entry name" value="alpha/beta hydrolase"/>
    <property type="match status" value="1"/>
</dbReference>
<keyword evidence="2" id="KW-0378">Hydrolase</keyword>
<accession>A0AA39ZL11</accession>
<evidence type="ECO:0000313" key="3">
    <source>
        <dbReference type="Proteomes" id="UP001174997"/>
    </source>
</evidence>
<evidence type="ECO:0000259" key="1">
    <source>
        <dbReference type="Pfam" id="PF12697"/>
    </source>
</evidence>
<dbReference type="Pfam" id="PF12697">
    <property type="entry name" value="Abhydrolase_6"/>
    <property type="match status" value="1"/>
</dbReference>
<name>A0AA39ZL11_9PEZI</name>
<protein>
    <submittedName>
        <fullName evidence="2">Alpha/beta hydrolase family-domain-containing protein</fullName>
    </submittedName>
</protein>
<keyword evidence="3" id="KW-1185">Reference proteome</keyword>
<gene>
    <name evidence="2" type="ORF">QBC41DRAFT_242467</name>
</gene>
<dbReference type="InterPro" id="IPR000073">
    <property type="entry name" value="AB_hydrolase_1"/>
</dbReference>
<dbReference type="AlphaFoldDB" id="A0AA39ZL11"/>
<reference evidence="2" key="1">
    <citation type="submission" date="2023-06" db="EMBL/GenBank/DDBJ databases">
        <title>Genome-scale phylogeny and comparative genomics of the fungal order Sordariales.</title>
        <authorList>
            <consortium name="Lawrence Berkeley National Laboratory"/>
            <person name="Hensen N."/>
            <person name="Bonometti L."/>
            <person name="Westerberg I."/>
            <person name="Brannstrom I.O."/>
            <person name="Guillou S."/>
            <person name="Cros-Aarteil S."/>
            <person name="Calhoun S."/>
            <person name="Haridas S."/>
            <person name="Kuo A."/>
            <person name="Mondo S."/>
            <person name="Pangilinan J."/>
            <person name="Riley R."/>
            <person name="Labutti K."/>
            <person name="Andreopoulos B."/>
            <person name="Lipzen A."/>
            <person name="Chen C."/>
            <person name="Yanf M."/>
            <person name="Daum C."/>
            <person name="Ng V."/>
            <person name="Clum A."/>
            <person name="Steindorff A."/>
            <person name="Ohm R."/>
            <person name="Martin F."/>
            <person name="Silar P."/>
            <person name="Natvig D."/>
            <person name="Lalanne C."/>
            <person name="Gautier V."/>
            <person name="Ament-Velasquez S.L."/>
            <person name="Kruys A."/>
            <person name="Hutchinson M.I."/>
            <person name="Powell A.J."/>
            <person name="Barry K."/>
            <person name="Miller A.N."/>
            <person name="Grigoriev I.V."/>
            <person name="Debuchy R."/>
            <person name="Gladieux P."/>
            <person name="Thoren M.H."/>
            <person name="Johannesson H."/>
        </authorList>
    </citation>
    <scope>NUCLEOTIDE SEQUENCE</scope>
    <source>
        <strain evidence="2">CBS 307.81</strain>
    </source>
</reference>